<comment type="caution">
    <text evidence="2">The sequence shown here is derived from an EMBL/GenBank/DDBJ whole genome shotgun (WGS) entry which is preliminary data.</text>
</comment>
<accession>A0A557RM86</accession>
<gene>
    <name evidence="2" type="ORF">FPL11_00585</name>
</gene>
<keyword evidence="3" id="KW-1185">Reference proteome</keyword>
<evidence type="ECO:0000256" key="1">
    <source>
        <dbReference type="SAM" id="Phobius"/>
    </source>
</evidence>
<keyword evidence="1" id="KW-0472">Membrane</keyword>
<keyword evidence="1" id="KW-1133">Transmembrane helix</keyword>
<sequence length="66" mass="7344">MQKALITLGIAILIIGLLWPVISKLGLGRLPGDIVIRREGFTGYFPITTSIIVSIVVSVVIWWLRR</sequence>
<protein>
    <submittedName>
        <fullName evidence="2">DUF2905 domain-containing protein</fullName>
    </submittedName>
</protein>
<proteinExistence type="predicted"/>
<name>A0A557RM86_9GAMM</name>
<dbReference type="PANTHER" id="PTHR36443:SF1">
    <property type="entry name" value="BSR5223 PROTEIN"/>
    <property type="match status" value="1"/>
</dbReference>
<dbReference type="PANTHER" id="PTHR36443">
    <property type="entry name" value="BSR5223 PROTEIN"/>
    <property type="match status" value="1"/>
</dbReference>
<dbReference type="AlphaFoldDB" id="A0A557RM86"/>
<dbReference type="RefSeq" id="WP_069134399.1">
    <property type="nucleotide sequence ID" value="NZ_VMKP01000001.1"/>
</dbReference>
<reference evidence="2 3" key="1">
    <citation type="submission" date="2019-07" db="EMBL/GenBank/DDBJ databases">
        <title>Reclasification of Spiribacter aquaticus.</title>
        <authorList>
            <person name="Leon M.J."/>
            <person name="Sanchez-Porro C."/>
            <person name="Ventosa A."/>
        </authorList>
    </citation>
    <scope>NUCLEOTIDE SEQUENCE [LARGE SCALE GENOMIC DNA]</scope>
    <source>
        <strain evidence="2 3">SP30</strain>
    </source>
</reference>
<dbReference type="EMBL" id="VMKP01000001">
    <property type="protein sequence ID" value="TVO66232.1"/>
    <property type="molecule type" value="Genomic_DNA"/>
</dbReference>
<organism evidence="2 3">
    <name type="scientific">Spiribacter aquaticus</name>
    <dbReference type="NCBI Taxonomy" id="1935996"/>
    <lineage>
        <taxon>Bacteria</taxon>
        <taxon>Pseudomonadati</taxon>
        <taxon>Pseudomonadota</taxon>
        <taxon>Gammaproteobacteria</taxon>
        <taxon>Chromatiales</taxon>
        <taxon>Ectothiorhodospiraceae</taxon>
        <taxon>Spiribacter</taxon>
    </lineage>
</organism>
<dbReference type="InterPro" id="IPR021320">
    <property type="entry name" value="DUF2905"/>
</dbReference>
<evidence type="ECO:0000313" key="3">
    <source>
        <dbReference type="Proteomes" id="UP000316688"/>
    </source>
</evidence>
<feature type="transmembrane region" description="Helical" evidence="1">
    <location>
        <begin position="44"/>
        <end position="64"/>
    </location>
</feature>
<dbReference type="Pfam" id="PF11146">
    <property type="entry name" value="DUF2905"/>
    <property type="match status" value="1"/>
</dbReference>
<dbReference type="Proteomes" id="UP000316688">
    <property type="component" value="Unassembled WGS sequence"/>
</dbReference>
<keyword evidence="1" id="KW-0812">Transmembrane</keyword>
<evidence type="ECO:0000313" key="2">
    <source>
        <dbReference type="EMBL" id="TVO66232.1"/>
    </source>
</evidence>